<accession>A0AAD7CJF6</accession>
<comment type="caution">
    <text evidence="2">The sequence shown here is derived from an EMBL/GenBank/DDBJ whole genome shotgun (WGS) entry which is preliminary data.</text>
</comment>
<proteinExistence type="predicted"/>
<keyword evidence="3" id="KW-1185">Reference proteome</keyword>
<dbReference type="EMBL" id="JARKIF010000001">
    <property type="protein sequence ID" value="KAJ7650196.1"/>
    <property type="molecule type" value="Genomic_DNA"/>
</dbReference>
<dbReference type="Proteomes" id="UP001221142">
    <property type="component" value="Unassembled WGS sequence"/>
</dbReference>
<organism evidence="2 3">
    <name type="scientific">Roridomyces roridus</name>
    <dbReference type="NCBI Taxonomy" id="1738132"/>
    <lineage>
        <taxon>Eukaryota</taxon>
        <taxon>Fungi</taxon>
        <taxon>Dikarya</taxon>
        <taxon>Basidiomycota</taxon>
        <taxon>Agaricomycotina</taxon>
        <taxon>Agaricomycetes</taxon>
        <taxon>Agaricomycetidae</taxon>
        <taxon>Agaricales</taxon>
        <taxon>Marasmiineae</taxon>
        <taxon>Mycenaceae</taxon>
        <taxon>Roridomyces</taxon>
    </lineage>
</organism>
<feature type="region of interest" description="Disordered" evidence="1">
    <location>
        <begin position="44"/>
        <end position="64"/>
    </location>
</feature>
<name>A0AAD7CJF6_9AGAR</name>
<evidence type="ECO:0000256" key="1">
    <source>
        <dbReference type="SAM" id="MobiDB-lite"/>
    </source>
</evidence>
<sequence length="256" mass="27790">MEGHRLTREARARPRRPGNLVRELRTAPRSDTRRLFVAAGRVTGIGDEHGSSGSAPRARRRHRSQFAAHTRGLATMPKVVELTGGQASEFGVDLAFMEPGSGACGPFLADVHNAWATGVDAAVVAGDNVGIVGVGAPFDVAGEVPLGWPYWRGRRGSVLVPKFPSCPLGVVHPVPFVDGGKLLGRWFFADDFLDTGQHDSYRRRVEICAGWQRKESEDDAVDGEAQTTQRVFKCHRAGLCAFLVSHIGMRRNNGLD</sequence>
<feature type="non-terminal residue" evidence="2">
    <location>
        <position position="256"/>
    </location>
</feature>
<evidence type="ECO:0000313" key="2">
    <source>
        <dbReference type="EMBL" id="KAJ7650196.1"/>
    </source>
</evidence>
<protein>
    <submittedName>
        <fullName evidence="2">Uncharacterized protein</fullName>
    </submittedName>
</protein>
<evidence type="ECO:0000313" key="3">
    <source>
        <dbReference type="Proteomes" id="UP001221142"/>
    </source>
</evidence>
<gene>
    <name evidence="2" type="ORF">FB45DRAFT_887218</name>
</gene>
<dbReference type="AlphaFoldDB" id="A0AAD7CJF6"/>
<reference evidence="2" key="1">
    <citation type="submission" date="2023-03" db="EMBL/GenBank/DDBJ databases">
        <title>Massive genome expansion in bonnet fungi (Mycena s.s.) driven by repeated elements and novel gene families across ecological guilds.</title>
        <authorList>
            <consortium name="Lawrence Berkeley National Laboratory"/>
            <person name="Harder C.B."/>
            <person name="Miyauchi S."/>
            <person name="Viragh M."/>
            <person name="Kuo A."/>
            <person name="Thoen E."/>
            <person name="Andreopoulos B."/>
            <person name="Lu D."/>
            <person name="Skrede I."/>
            <person name="Drula E."/>
            <person name="Henrissat B."/>
            <person name="Morin E."/>
            <person name="Kohler A."/>
            <person name="Barry K."/>
            <person name="LaButti K."/>
            <person name="Morin E."/>
            <person name="Salamov A."/>
            <person name="Lipzen A."/>
            <person name="Mereny Z."/>
            <person name="Hegedus B."/>
            <person name="Baldrian P."/>
            <person name="Stursova M."/>
            <person name="Weitz H."/>
            <person name="Taylor A."/>
            <person name="Grigoriev I.V."/>
            <person name="Nagy L.G."/>
            <person name="Martin F."/>
            <person name="Kauserud H."/>
        </authorList>
    </citation>
    <scope>NUCLEOTIDE SEQUENCE</scope>
    <source>
        <strain evidence="2">9284</strain>
    </source>
</reference>